<reference evidence="1 2" key="1">
    <citation type="journal article" date="2024" name="Nat. Commun.">
        <title>Phylogenomics reveals the evolutionary origins of lichenization in chlorophyte algae.</title>
        <authorList>
            <person name="Puginier C."/>
            <person name="Libourel C."/>
            <person name="Otte J."/>
            <person name="Skaloud P."/>
            <person name="Haon M."/>
            <person name="Grisel S."/>
            <person name="Petersen M."/>
            <person name="Berrin J.G."/>
            <person name="Delaux P.M."/>
            <person name="Dal Grande F."/>
            <person name="Keller J."/>
        </authorList>
    </citation>
    <scope>NUCLEOTIDE SEQUENCE [LARGE SCALE GENOMIC DNA]</scope>
    <source>
        <strain evidence="1 2">SAG 216-7</strain>
    </source>
</reference>
<protein>
    <submittedName>
        <fullName evidence="1">Uncharacterized protein</fullName>
    </submittedName>
</protein>
<name>A0ABR2YV88_9CHLO</name>
<dbReference type="Proteomes" id="UP001491310">
    <property type="component" value="Unassembled WGS sequence"/>
</dbReference>
<gene>
    <name evidence="1" type="ORF">WJX75_001259</name>
</gene>
<evidence type="ECO:0000313" key="1">
    <source>
        <dbReference type="EMBL" id="KAK9915591.1"/>
    </source>
</evidence>
<comment type="caution">
    <text evidence="1">The sequence shown here is derived from an EMBL/GenBank/DDBJ whole genome shotgun (WGS) entry which is preliminary data.</text>
</comment>
<dbReference type="EMBL" id="JALJOT010000004">
    <property type="protein sequence ID" value="KAK9915591.1"/>
    <property type="molecule type" value="Genomic_DNA"/>
</dbReference>
<accession>A0ABR2YV88</accession>
<evidence type="ECO:0000313" key="2">
    <source>
        <dbReference type="Proteomes" id="UP001491310"/>
    </source>
</evidence>
<organism evidence="1 2">
    <name type="scientific">Coccomyxa subellipsoidea</name>
    <dbReference type="NCBI Taxonomy" id="248742"/>
    <lineage>
        <taxon>Eukaryota</taxon>
        <taxon>Viridiplantae</taxon>
        <taxon>Chlorophyta</taxon>
        <taxon>core chlorophytes</taxon>
        <taxon>Trebouxiophyceae</taxon>
        <taxon>Trebouxiophyceae incertae sedis</taxon>
        <taxon>Coccomyxaceae</taxon>
        <taxon>Coccomyxa</taxon>
    </lineage>
</organism>
<sequence length="142" mass="14854">MAADCCKTKLAVTDAVTAAALDKRLCTMEEQLHSAHSEAADATSCARGVQQRIAAAEWRIEKVATACAATVKALTTRQERLAHSLSLVKGTASLADAKCAALGTEIAKLYRDSGLKRAAHAGCSSSGKKVPRVLRPASAFEN</sequence>
<proteinExistence type="predicted"/>
<keyword evidence="2" id="KW-1185">Reference proteome</keyword>